<dbReference type="GO" id="GO:0031543">
    <property type="term" value="F:peptidyl-proline dioxygenase activity"/>
    <property type="evidence" value="ECO:0007669"/>
    <property type="project" value="TreeGrafter"/>
</dbReference>
<dbReference type="InterPro" id="IPR043044">
    <property type="entry name" value="TPA1/Ofd1_C"/>
</dbReference>
<proteinExistence type="predicted"/>
<dbReference type="EMBL" id="BDGI01000032">
    <property type="protein sequence ID" value="GAV27333.1"/>
    <property type="molecule type" value="Genomic_DNA"/>
</dbReference>
<dbReference type="GO" id="GO:0006449">
    <property type="term" value="P:regulation of translational termination"/>
    <property type="evidence" value="ECO:0007669"/>
    <property type="project" value="TreeGrafter"/>
</dbReference>
<evidence type="ECO:0000313" key="3">
    <source>
        <dbReference type="Proteomes" id="UP000186136"/>
    </source>
</evidence>
<name>A0A1Q2YD66_9ASCO</name>
<sequence length="101" mass="11149">MDGLLEATMSLTPSHGWENGEWGGYELCLVDDDAATANAAEEGLNEDEAAIYRTADQDSVVYESQACWNKLSLMYRDPSVMKFVKYVSFDAPGLETGNEDK</sequence>
<evidence type="ECO:0000313" key="2">
    <source>
        <dbReference type="EMBL" id="GAV27333.1"/>
    </source>
</evidence>
<dbReference type="OrthoDB" id="430522at2759"/>
<dbReference type="PANTHER" id="PTHR12117:SF0">
    <property type="entry name" value="PROLYL 3-HYDROXYLASE OGFOD1"/>
    <property type="match status" value="1"/>
</dbReference>
<dbReference type="GO" id="GO:0031418">
    <property type="term" value="F:L-ascorbic acid binding"/>
    <property type="evidence" value="ECO:0007669"/>
    <property type="project" value="InterPro"/>
</dbReference>
<comment type="caution">
    <text evidence="2">The sequence shown here is derived from an EMBL/GenBank/DDBJ whole genome shotgun (WGS) entry which is preliminary data.</text>
</comment>
<dbReference type="GO" id="GO:0005737">
    <property type="term" value="C:cytoplasm"/>
    <property type="evidence" value="ECO:0007669"/>
    <property type="project" value="TreeGrafter"/>
</dbReference>
<dbReference type="Gene3D" id="3.60.130.20">
    <property type="entry name" value="Oxoglutarate/iron-dependent oxygenase, C-terminal degradation domain"/>
    <property type="match status" value="1"/>
</dbReference>
<dbReference type="Proteomes" id="UP000186136">
    <property type="component" value="Unassembled WGS sequence"/>
</dbReference>
<gene>
    <name evidence="2" type="ORF">PMKS-000797</name>
</gene>
<keyword evidence="3" id="KW-1185">Reference proteome</keyword>
<accession>A0A1Q2YD66</accession>
<evidence type="ECO:0000259" key="1">
    <source>
        <dbReference type="Pfam" id="PF10637"/>
    </source>
</evidence>
<feature type="domain" description="Oxoglutarate/iron-dependent oxygenase C-terminal degradation" evidence="1">
    <location>
        <begin position="4"/>
        <end position="93"/>
    </location>
</feature>
<protein>
    <recommendedName>
        <fullName evidence="1">Oxoglutarate/iron-dependent oxygenase C-terminal degradation domain-containing protein</fullName>
    </recommendedName>
</protein>
<dbReference type="AlphaFoldDB" id="A0A1Q2YD66"/>
<dbReference type="GO" id="GO:0005506">
    <property type="term" value="F:iron ion binding"/>
    <property type="evidence" value="ECO:0007669"/>
    <property type="project" value="InterPro"/>
</dbReference>
<organism evidence="2 3">
    <name type="scientific">Pichia membranifaciens</name>
    <dbReference type="NCBI Taxonomy" id="4926"/>
    <lineage>
        <taxon>Eukaryota</taxon>
        <taxon>Fungi</taxon>
        <taxon>Dikarya</taxon>
        <taxon>Ascomycota</taxon>
        <taxon>Saccharomycotina</taxon>
        <taxon>Pichiomycetes</taxon>
        <taxon>Pichiales</taxon>
        <taxon>Pichiaceae</taxon>
        <taxon>Pichia</taxon>
    </lineage>
</organism>
<reference evidence="2 3" key="1">
    <citation type="submission" date="2016-08" db="EMBL/GenBank/DDBJ databases">
        <title>Whole genome shotgun sequence of Pichia membranifaciens KS47-1.</title>
        <authorList>
            <person name="Konishi M."/>
            <person name="Ishida M."/>
            <person name="Arakawa T."/>
            <person name="Kato Y."/>
            <person name="Horiuchi J."/>
        </authorList>
    </citation>
    <scope>NUCLEOTIDE SEQUENCE [LARGE SCALE GENOMIC DNA]</scope>
    <source>
        <strain evidence="2 3">KS47-1</strain>
    </source>
</reference>
<dbReference type="InterPro" id="IPR051842">
    <property type="entry name" value="uS12_prolyl_hydroxylase"/>
</dbReference>
<dbReference type="PANTHER" id="PTHR12117">
    <property type="entry name" value="HISTONE ACETYLTRANSFERASE COMPLEX"/>
    <property type="match status" value="1"/>
</dbReference>
<dbReference type="Pfam" id="PF10637">
    <property type="entry name" value="Ofd1_CTDD"/>
    <property type="match status" value="1"/>
</dbReference>
<dbReference type="InterPro" id="IPR019601">
    <property type="entry name" value="Oxoglutarate/Fe-dep_Oase_C"/>
</dbReference>